<sequence>MRRKGLIVVWTIPAAHHRKRRGHFVKFDISHIQQPANDCRQARLLTHKLHRCGETAFLHSMLFATAAQSPDQYISLPYPSSILYPSQNVIFGRIELDITDSATISISLSIEAFRIATLILVPLLSECPRRRLGCSVITASRLFSTCHIRVYAFVLVSAI</sequence>
<dbReference type="EMBL" id="MU005591">
    <property type="protein sequence ID" value="KAF2681489.1"/>
    <property type="molecule type" value="Genomic_DNA"/>
</dbReference>
<organism evidence="1 2">
    <name type="scientific">Lentithecium fluviatile CBS 122367</name>
    <dbReference type="NCBI Taxonomy" id="1168545"/>
    <lineage>
        <taxon>Eukaryota</taxon>
        <taxon>Fungi</taxon>
        <taxon>Dikarya</taxon>
        <taxon>Ascomycota</taxon>
        <taxon>Pezizomycotina</taxon>
        <taxon>Dothideomycetes</taxon>
        <taxon>Pleosporomycetidae</taxon>
        <taxon>Pleosporales</taxon>
        <taxon>Massarineae</taxon>
        <taxon>Lentitheciaceae</taxon>
        <taxon>Lentithecium</taxon>
    </lineage>
</organism>
<gene>
    <name evidence="1" type="ORF">K458DRAFT_81299</name>
</gene>
<keyword evidence="2" id="KW-1185">Reference proteome</keyword>
<evidence type="ECO:0000313" key="1">
    <source>
        <dbReference type="EMBL" id="KAF2681489.1"/>
    </source>
</evidence>
<name>A0A6G1IUE0_9PLEO</name>
<dbReference type="AlphaFoldDB" id="A0A6G1IUE0"/>
<evidence type="ECO:0000313" key="2">
    <source>
        <dbReference type="Proteomes" id="UP000799291"/>
    </source>
</evidence>
<accession>A0A6G1IUE0</accession>
<dbReference type="Proteomes" id="UP000799291">
    <property type="component" value="Unassembled WGS sequence"/>
</dbReference>
<reference evidence="1" key="1">
    <citation type="journal article" date="2020" name="Stud. Mycol.">
        <title>101 Dothideomycetes genomes: a test case for predicting lifestyles and emergence of pathogens.</title>
        <authorList>
            <person name="Haridas S."/>
            <person name="Albert R."/>
            <person name="Binder M."/>
            <person name="Bloem J."/>
            <person name="Labutti K."/>
            <person name="Salamov A."/>
            <person name="Andreopoulos B."/>
            <person name="Baker S."/>
            <person name="Barry K."/>
            <person name="Bills G."/>
            <person name="Bluhm B."/>
            <person name="Cannon C."/>
            <person name="Castanera R."/>
            <person name="Culley D."/>
            <person name="Daum C."/>
            <person name="Ezra D."/>
            <person name="Gonzalez J."/>
            <person name="Henrissat B."/>
            <person name="Kuo A."/>
            <person name="Liang C."/>
            <person name="Lipzen A."/>
            <person name="Lutzoni F."/>
            <person name="Magnuson J."/>
            <person name="Mondo S."/>
            <person name="Nolan M."/>
            <person name="Ohm R."/>
            <person name="Pangilinan J."/>
            <person name="Park H.-J."/>
            <person name="Ramirez L."/>
            <person name="Alfaro M."/>
            <person name="Sun H."/>
            <person name="Tritt A."/>
            <person name="Yoshinaga Y."/>
            <person name="Zwiers L.-H."/>
            <person name="Turgeon B."/>
            <person name="Goodwin S."/>
            <person name="Spatafora J."/>
            <person name="Crous P."/>
            <person name="Grigoriev I."/>
        </authorList>
    </citation>
    <scope>NUCLEOTIDE SEQUENCE</scope>
    <source>
        <strain evidence="1">CBS 122367</strain>
    </source>
</reference>
<protein>
    <submittedName>
        <fullName evidence="1">Uncharacterized protein</fullName>
    </submittedName>
</protein>
<proteinExistence type="predicted"/>